<dbReference type="AlphaFoldDB" id="A0A6P1M8F2"/>
<dbReference type="InterPro" id="IPR010432">
    <property type="entry name" value="RDD"/>
</dbReference>
<evidence type="ECO:0000256" key="4">
    <source>
        <dbReference type="ARBA" id="ARBA00023136"/>
    </source>
</evidence>
<keyword evidence="8" id="KW-1185">Reference proteome</keyword>
<feature type="transmembrane region" description="Helical" evidence="5">
    <location>
        <begin position="25"/>
        <end position="52"/>
    </location>
</feature>
<dbReference type="PANTHER" id="PTHR38480:SF1">
    <property type="entry name" value="SLR0254 PROTEIN"/>
    <property type="match status" value="1"/>
</dbReference>
<protein>
    <submittedName>
        <fullName evidence="7">RDD family protein</fullName>
    </submittedName>
</protein>
<evidence type="ECO:0000256" key="1">
    <source>
        <dbReference type="ARBA" id="ARBA00004141"/>
    </source>
</evidence>
<evidence type="ECO:0000256" key="5">
    <source>
        <dbReference type="SAM" id="Phobius"/>
    </source>
</evidence>
<keyword evidence="4 5" id="KW-0472">Membrane</keyword>
<evidence type="ECO:0000259" key="6">
    <source>
        <dbReference type="Pfam" id="PF06271"/>
    </source>
</evidence>
<sequence>MHSINIRTPEGVIFSLNLAGPVVRMLALLVDMAAIITVTSVIRSVLGLAFIINPDFGTALFLILYFAVTVGYGIFFEWLWNGQTLGKRLLRLRVADENGHRLLFSQIAVRNLLRFVDSLPVFYLVGGIATLLNRRAQRLGDLAAGTVVVRQPRVGMPDVEQIGETKYNSFSDYPFLEARLRSLVSPKEASLALSALLRRNELDDNSRLTVFQELAGRFKQIVIFPPEITDDISDEQFVRNAVCSLYRLNTQQS</sequence>
<dbReference type="Proteomes" id="UP000464954">
    <property type="component" value="Chromosome"/>
</dbReference>
<dbReference type="EMBL" id="CP047593">
    <property type="protein sequence ID" value="QHI68408.1"/>
    <property type="molecule type" value="Genomic_DNA"/>
</dbReference>
<evidence type="ECO:0000313" key="7">
    <source>
        <dbReference type="EMBL" id="QHI68408.1"/>
    </source>
</evidence>
<dbReference type="RefSeq" id="WP_160626700.1">
    <property type="nucleotide sequence ID" value="NZ_CP047593.1"/>
</dbReference>
<keyword evidence="2 5" id="KW-0812">Transmembrane</keyword>
<dbReference type="PANTHER" id="PTHR38480">
    <property type="entry name" value="SLR0254 PROTEIN"/>
    <property type="match status" value="1"/>
</dbReference>
<dbReference type="KEGG" id="taer:GT409_02690"/>
<evidence type="ECO:0000256" key="2">
    <source>
        <dbReference type="ARBA" id="ARBA00022692"/>
    </source>
</evidence>
<dbReference type="Pfam" id="PF06271">
    <property type="entry name" value="RDD"/>
    <property type="match status" value="1"/>
</dbReference>
<accession>A0A6P1M8F2</accession>
<feature type="domain" description="RDD" evidence="6">
    <location>
        <begin position="19"/>
        <end position="145"/>
    </location>
</feature>
<reference evidence="7 8" key="1">
    <citation type="submission" date="2020-01" db="EMBL/GenBank/DDBJ databases">
        <title>Ponticoccus aerotolerans gen. nov., sp. nov., an anaerobic bacterium and proposal of Ponticoccusceae fam. nov., Ponticoccusles ord. nov. and Ponticoccuse classis nov. in the phylum Kiritimatiellaeota.</title>
        <authorList>
            <person name="Zhou L.Y."/>
            <person name="Du Z.J."/>
        </authorList>
    </citation>
    <scope>NUCLEOTIDE SEQUENCE [LARGE SCALE GENOMIC DNA]</scope>
    <source>
        <strain evidence="7 8">S-5007</strain>
    </source>
</reference>
<feature type="transmembrane region" description="Helical" evidence="5">
    <location>
        <begin position="59"/>
        <end position="80"/>
    </location>
</feature>
<name>A0A6P1M8F2_9BACT</name>
<keyword evidence="3 5" id="KW-1133">Transmembrane helix</keyword>
<proteinExistence type="predicted"/>
<organism evidence="7 8">
    <name type="scientific">Tichowtungia aerotolerans</name>
    <dbReference type="NCBI Taxonomy" id="2697043"/>
    <lineage>
        <taxon>Bacteria</taxon>
        <taxon>Pseudomonadati</taxon>
        <taxon>Kiritimatiellota</taxon>
        <taxon>Tichowtungiia</taxon>
        <taxon>Tichowtungiales</taxon>
        <taxon>Tichowtungiaceae</taxon>
        <taxon>Tichowtungia</taxon>
    </lineage>
</organism>
<gene>
    <name evidence="7" type="ORF">GT409_02690</name>
</gene>
<dbReference type="GO" id="GO:0016020">
    <property type="term" value="C:membrane"/>
    <property type="evidence" value="ECO:0007669"/>
    <property type="project" value="UniProtKB-SubCell"/>
</dbReference>
<evidence type="ECO:0000256" key="3">
    <source>
        <dbReference type="ARBA" id="ARBA00022989"/>
    </source>
</evidence>
<comment type="subcellular location">
    <subcellularLocation>
        <location evidence="1">Membrane</location>
        <topology evidence="1">Multi-pass membrane protein</topology>
    </subcellularLocation>
</comment>
<evidence type="ECO:0000313" key="8">
    <source>
        <dbReference type="Proteomes" id="UP000464954"/>
    </source>
</evidence>